<keyword evidence="2" id="KW-1185">Reference proteome</keyword>
<reference evidence="1" key="1">
    <citation type="submission" date="2023-03" db="EMBL/GenBank/DDBJ databases">
        <authorList>
            <person name="Shen W."/>
            <person name="Cai J."/>
        </authorList>
    </citation>
    <scope>NUCLEOTIDE SEQUENCE</scope>
    <source>
        <strain evidence="1">P66-3</strain>
    </source>
</reference>
<proteinExistence type="predicted"/>
<sequence length="104" mass="11891">MNQEYNPIKIDRQQSRIIDSLSVAFSSPGLKESRLLVAEAAAELEDYEKKVYQVEQPTVKSLVQSLYELCVARFDEDMDRDTVQDLFYSDVEQLADLLGIELEG</sequence>
<dbReference type="RefSeq" id="WP_311815363.1">
    <property type="nucleotide sequence ID" value="NZ_JARQAJ010000009.1"/>
</dbReference>
<name>A0ABU3FCT9_9ENTE</name>
<dbReference type="EMBL" id="JARQAJ010000009">
    <property type="protein sequence ID" value="MDT2760486.1"/>
    <property type="molecule type" value="Genomic_DNA"/>
</dbReference>
<protein>
    <submittedName>
        <fullName evidence="1">Uncharacterized protein</fullName>
    </submittedName>
</protein>
<gene>
    <name evidence="1" type="ORF">P7H27_12010</name>
</gene>
<organism evidence="1 2">
    <name type="scientific">Enterococcus xiangfangensis</name>
    <dbReference type="NCBI Taxonomy" id="1296537"/>
    <lineage>
        <taxon>Bacteria</taxon>
        <taxon>Bacillati</taxon>
        <taxon>Bacillota</taxon>
        <taxon>Bacilli</taxon>
        <taxon>Lactobacillales</taxon>
        <taxon>Enterococcaceae</taxon>
        <taxon>Enterococcus</taxon>
    </lineage>
</organism>
<accession>A0ABU3FCT9</accession>
<dbReference type="Proteomes" id="UP001181046">
    <property type="component" value="Unassembled WGS sequence"/>
</dbReference>
<comment type="caution">
    <text evidence="1">The sequence shown here is derived from an EMBL/GenBank/DDBJ whole genome shotgun (WGS) entry which is preliminary data.</text>
</comment>
<evidence type="ECO:0000313" key="2">
    <source>
        <dbReference type="Proteomes" id="UP001181046"/>
    </source>
</evidence>
<evidence type="ECO:0000313" key="1">
    <source>
        <dbReference type="EMBL" id="MDT2760486.1"/>
    </source>
</evidence>